<dbReference type="InterPro" id="IPR010982">
    <property type="entry name" value="Lambda_DNA-bd_dom_sf"/>
</dbReference>
<evidence type="ECO:0000313" key="1">
    <source>
        <dbReference type="EMBL" id="QBD79319.1"/>
    </source>
</evidence>
<name>A0A4P6JUK3_KTERU</name>
<accession>A0A4P6JUK3</accession>
<keyword evidence="2" id="KW-1185">Reference proteome</keyword>
<dbReference type="RefSeq" id="WP_129890372.1">
    <property type="nucleotide sequence ID" value="NZ_CP035758.1"/>
</dbReference>
<organism evidence="1 2">
    <name type="scientific">Ktedonosporobacter rubrisoli</name>
    <dbReference type="NCBI Taxonomy" id="2509675"/>
    <lineage>
        <taxon>Bacteria</taxon>
        <taxon>Bacillati</taxon>
        <taxon>Chloroflexota</taxon>
        <taxon>Ktedonobacteria</taxon>
        <taxon>Ktedonobacterales</taxon>
        <taxon>Ktedonosporobacteraceae</taxon>
        <taxon>Ktedonosporobacter</taxon>
    </lineage>
</organism>
<dbReference type="EMBL" id="CP035758">
    <property type="protein sequence ID" value="QBD79319.1"/>
    <property type="molecule type" value="Genomic_DNA"/>
</dbReference>
<reference evidence="1 2" key="1">
    <citation type="submission" date="2019-01" db="EMBL/GenBank/DDBJ databases">
        <title>Ktedonosporobacter rubrisoli SCAWS-G2.</title>
        <authorList>
            <person name="Huang Y."/>
            <person name="Yan B."/>
        </authorList>
    </citation>
    <scope>NUCLEOTIDE SEQUENCE [LARGE SCALE GENOMIC DNA]</scope>
    <source>
        <strain evidence="1 2">SCAWS-G2</strain>
    </source>
</reference>
<dbReference type="InterPro" id="IPR001387">
    <property type="entry name" value="Cro/C1-type_HTH"/>
</dbReference>
<gene>
    <name evidence="1" type="ORF">EPA93_26355</name>
</gene>
<dbReference type="Proteomes" id="UP000290365">
    <property type="component" value="Chromosome"/>
</dbReference>
<dbReference type="OrthoDB" id="9812495at2"/>
<dbReference type="KEGG" id="kbs:EPA93_26355"/>
<evidence type="ECO:0000313" key="2">
    <source>
        <dbReference type="Proteomes" id="UP000290365"/>
    </source>
</evidence>
<dbReference type="AlphaFoldDB" id="A0A4P6JUK3"/>
<dbReference type="CDD" id="cd00093">
    <property type="entry name" value="HTH_XRE"/>
    <property type="match status" value="1"/>
</dbReference>
<dbReference type="SUPFAM" id="SSF47413">
    <property type="entry name" value="lambda repressor-like DNA-binding domains"/>
    <property type="match status" value="1"/>
</dbReference>
<proteinExistence type="predicted"/>
<sequence>MHRLYWWLRYGNFAPGVGILPHMGEVIAYYRRKRYKTQVDFSVATGCKLRTIQEWETSAMLHDLERRIFLARLLKIPPALLGLDWRLTVYQDAMGNFENKPAGMVEIVEEDSYYHYEDTLAMGWECLYSGRAAEIASRIDRRLRRLSEVSKVVPVLQQEAWQYLLCQFYQLHMAIAQHWGMDEKHKNIVLNDNQQAIQLATQLDDSELLSAVLFRGAQMHLEHECYATARASIDGALERIGQVRTPLKVNIYLAAANTYVNYAATDKTLEPQVHGWLDKALNAVYNGKIEEDTSFLRPNLAAVHHEKAKIYLHLGKHRPTSKGYFKDAHNELNMAWKALTSDLAEWRMYFSLTEARLFEAEGDREGSAKAGIQALETARLMGSKKGETLARDVYHALSKKAGVNPYVDNLGVQLGMF</sequence>
<dbReference type="GO" id="GO:0003677">
    <property type="term" value="F:DNA binding"/>
    <property type="evidence" value="ECO:0007669"/>
    <property type="project" value="InterPro"/>
</dbReference>
<protein>
    <submittedName>
        <fullName evidence="1">XRE family transcriptional regulator</fullName>
    </submittedName>
</protein>